<dbReference type="EMBL" id="JABBGA010000007">
    <property type="protein sequence ID" value="NML26288.1"/>
    <property type="molecule type" value="Genomic_DNA"/>
</dbReference>
<sequence>MSQPPLRLVAELRRLYVRPATPGADALPRALAAGEALRLSPLGADGRVAWMVVGVDGEEAWALTAALYAGLLDDLALPAPAMAVSGEAGYRLWFALVEPVSVAEAGAFLRGLADRYLAEVPPARRILCPLDEVGEVLMVPGLHPATGKWSAFIDPGLGGMLADEPWLDMAPNPEKQADILAGFEAIKPAAFAQALARLGPAPEAPPPLPTAPPRPAGGEACDEARRFLLAVMNDPTVDMALRVEAAKALL</sequence>
<keyword evidence="2" id="KW-1185">Reference proteome</keyword>
<proteinExistence type="predicted"/>
<accession>A0A848G250</accession>
<reference evidence="1 2" key="1">
    <citation type="submission" date="2020-04" db="EMBL/GenBank/DDBJ databases">
        <title>Zoogloea sp. G-4-1-14 isolated from soil.</title>
        <authorList>
            <person name="Dahal R.H."/>
        </authorList>
    </citation>
    <scope>NUCLEOTIDE SEQUENCE [LARGE SCALE GENOMIC DNA]</scope>
    <source>
        <strain evidence="1 2">G-4-1-14</strain>
    </source>
</reference>
<dbReference type="AlphaFoldDB" id="A0A848G250"/>
<dbReference type="RefSeq" id="WP_169145823.1">
    <property type="nucleotide sequence ID" value="NZ_JABBGA010000007.1"/>
</dbReference>
<evidence type="ECO:0000313" key="2">
    <source>
        <dbReference type="Proteomes" id="UP000580043"/>
    </source>
</evidence>
<comment type="caution">
    <text evidence="1">The sequence shown here is derived from an EMBL/GenBank/DDBJ whole genome shotgun (WGS) entry which is preliminary data.</text>
</comment>
<protein>
    <submittedName>
        <fullName evidence="1">Uncharacterized protein</fullName>
    </submittedName>
</protein>
<organism evidence="1 2">
    <name type="scientific">Zoogloea dura</name>
    <dbReference type="NCBI Taxonomy" id="2728840"/>
    <lineage>
        <taxon>Bacteria</taxon>
        <taxon>Pseudomonadati</taxon>
        <taxon>Pseudomonadota</taxon>
        <taxon>Betaproteobacteria</taxon>
        <taxon>Rhodocyclales</taxon>
        <taxon>Zoogloeaceae</taxon>
        <taxon>Zoogloea</taxon>
    </lineage>
</organism>
<gene>
    <name evidence="1" type="ORF">HHL15_11095</name>
</gene>
<dbReference type="Proteomes" id="UP000580043">
    <property type="component" value="Unassembled WGS sequence"/>
</dbReference>
<evidence type="ECO:0000313" key="1">
    <source>
        <dbReference type="EMBL" id="NML26288.1"/>
    </source>
</evidence>
<name>A0A848G250_9RHOO</name>